<dbReference type="SMART" id="SM00850">
    <property type="entry name" value="LytTR"/>
    <property type="match status" value="1"/>
</dbReference>
<dbReference type="InterPro" id="IPR046947">
    <property type="entry name" value="LytR-like"/>
</dbReference>
<evidence type="ECO:0000256" key="1">
    <source>
        <dbReference type="PROSITE-ProRule" id="PRU00169"/>
    </source>
</evidence>
<dbReference type="PANTHER" id="PTHR37299:SF1">
    <property type="entry name" value="STAGE 0 SPORULATION PROTEIN A HOMOLOG"/>
    <property type="match status" value="1"/>
</dbReference>
<protein>
    <submittedName>
        <fullName evidence="4">LytTR family two component transcriptional regulator</fullName>
    </submittedName>
</protein>
<feature type="modified residue" description="4-aspartylphosphate" evidence="1">
    <location>
        <position position="62"/>
    </location>
</feature>
<dbReference type="PANTHER" id="PTHR37299">
    <property type="entry name" value="TRANSCRIPTIONAL REGULATOR-RELATED"/>
    <property type="match status" value="1"/>
</dbReference>
<dbReference type="Gene3D" id="3.40.50.2300">
    <property type="match status" value="1"/>
</dbReference>
<feature type="domain" description="HTH LytTR-type" evidence="3">
    <location>
        <begin position="154"/>
        <end position="261"/>
    </location>
</feature>
<dbReference type="Pfam" id="PF00072">
    <property type="entry name" value="Response_reg"/>
    <property type="match status" value="1"/>
</dbReference>
<dbReference type="OrthoDB" id="2168082at2"/>
<evidence type="ECO:0000259" key="2">
    <source>
        <dbReference type="PROSITE" id="PS50110"/>
    </source>
</evidence>
<evidence type="ECO:0000259" key="3">
    <source>
        <dbReference type="PROSITE" id="PS50930"/>
    </source>
</evidence>
<dbReference type="GO" id="GO:0003677">
    <property type="term" value="F:DNA binding"/>
    <property type="evidence" value="ECO:0007669"/>
    <property type="project" value="InterPro"/>
</dbReference>
<dbReference type="AlphaFoldDB" id="A0A561Q4J0"/>
<organism evidence="4 5">
    <name type="scientific">Chitinophaga polysaccharea</name>
    <dbReference type="NCBI Taxonomy" id="1293035"/>
    <lineage>
        <taxon>Bacteria</taxon>
        <taxon>Pseudomonadati</taxon>
        <taxon>Bacteroidota</taxon>
        <taxon>Chitinophagia</taxon>
        <taxon>Chitinophagales</taxon>
        <taxon>Chitinophagaceae</taxon>
        <taxon>Chitinophaga</taxon>
    </lineage>
</organism>
<reference evidence="4 5" key="1">
    <citation type="submission" date="2019-06" db="EMBL/GenBank/DDBJ databases">
        <title>Sorghum-associated microbial communities from plants grown in Nebraska, USA.</title>
        <authorList>
            <person name="Schachtman D."/>
        </authorList>
    </citation>
    <scope>NUCLEOTIDE SEQUENCE [LARGE SCALE GENOMIC DNA]</scope>
    <source>
        <strain evidence="4 5">1209</strain>
    </source>
</reference>
<dbReference type="Pfam" id="PF04397">
    <property type="entry name" value="LytTR"/>
    <property type="match status" value="1"/>
</dbReference>
<dbReference type="InterPro" id="IPR011006">
    <property type="entry name" value="CheY-like_superfamily"/>
</dbReference>
<dbReference type="Proteomes" id="UP000320811">
    <property type="component" value="Unassembled WGS sequence"/>
</dbReference>
<dbReference type="Gene3D" id="2.40.50.1020">
    <property type="entry name" value="LytTr DNA-binding domain"/>
    <property type="match status" value="1"/>
</dbReference>
<dbReference type="InterPro" id="IPR001789">
    <property type="entry name" value="Sig_transdc_resp-reg_receiver"/>
</dbReference>
<name>A0A561Q4J0_9BACT</name>
<comment type="caution">
    <text evidence="4">The sequence shown here is derived from an EMBL/GenBank/DDBJ whole genome shotgun (WGS) entry which is preliminary data.</text>
</comment>
<dbReference type="EMBL" id="VIWO01000001">
    <property type="protein sequence ID" value="TWF45287.1"/>
    <property type="molecule type" value="Genomic_DNA"/>
</dbReference>
<dbReference type="GO" id="GO:0000156">
    <property type="term" value="F:phosphorelay response regulator activity"/>
    <property type="evidence" value="ECO:0007669"/>
    <property type="project" value="InterPro"/>
</dbReference>
<feature type="domain" description="Response regulatory" evidence="2">
    <location>
        <begin position="8"/>
        <end position="122"/>
    </location>
</feature>
<dbReference type="SUPFAM" id="SSF52172">
    <property type="entry name" value="CheY-like"/>
    <property type="match status" value="1"/>
</dbReference>
<accession>A0A561Q4J0</accession>
<keyword evidence="5" id="KW-1185">Reference proteome</keyword>
<dbReference type="PROSITE" id="PS50930">
    <property type="entry name" value="HTH_LYTTR"/>
    <property type="match status" value="1"/>
</dbReference>
<gene>
    <name evidence="4" type="ORF">FHW36_1011217</name>
</gene>
<evidence type="ECO:0000313" key="4">
    <source>
        <dbReference type="EMBL" id="TWF45287.1"/>
    </source>
</evidence>
<sequence length="261" mass="30536">MTLTRPFRIVLIEDEAATARNLEYIIREIKPAVEIMATLQGVTEAVDWLARNHNSYDLIFSDIRLSDGLSFEIFRQTNISKPVIFVTAYNDYAIEAFRNNGIDYILKPFDEEEIRRALLKYNTLIVPDVEMERDRIAGLLQQLQSTTKSYKKSFLFHYCGRLIPVEASKIHWFYTANEIVYAHTTDGKQYIVESTLEQLEQQLDPAFFFRANRQFIIHRNAVGTVEYFFNGRLVLKIHPSPLEQVLVSKARAMLFRKWLDQ</sequence>
<proteinExistence type="predicted"/>
<dbReference type="RefSeq" id="WP_145663772.1">
    <property type="nucleotide sequence ID" value="NZ_VIWO01000001.1"/>
</dbReference>
<keyword evidence="1" id="KW-0597">Phosphoprotein</keyword>
<dbReference type="SMART" id="SM00448">
    <property type="entry name" value="REC"/>
    <property type="match status" value="1"/>
</dbReference>
<dbReference type="PROSITE" id="PS50110">
    <property type="entry name" value="RESPONSE_REGULATORY"/>
    <property type="match status" value="1"/>
</dbReference>
<evidence type="ECO:0000313" key="5">
    <source>
        <dbReference type="Proteomes" id="UP000320811"/>
    </source>
</evidence>
<dbReference type="InterPro" id="IPR007492">
    <property type="entry name" value="LytTR_DNA-bd_dom"/>
</dbReference>